<accession>A0A6M3XY27</accession>
<evidence type="ECO:0000313" key="1">
    <source>
        <dbReference type="EMBL" id="QJI02807.1"/>
    </source>
</evidence>
<sequence length="140" mass="15905">MRVKYNRDLKFAIHPRKFPEGITPRHPQFECVINSELPELNDICKKCMFCGISHKRRQAIELGINGYMSNTEKNAGKISALEPNSISPTTGLNLRDPRTIIIQEGDIYTCRNKKASAEGTYELGPDLPSCEHFKNKIVEK</sequence>
<reference evidence="1" key="1">
    <citation type="submission" date="2020-03" db="EMBL/GenBank/DDBJ databases">
        <title>The deep terrestrial virosphere.</title>
        <authorList>
            <person name="Holmfeldt K."/>
            <person name="Nilsson E."/>
            <person name="Simone D."/>
            <person name="Lopez-Fernandez M."/>
            <person name="Wu X."/>
            <person name="de Brujin I."/>
            <person name="Lundin D."/>
            <person name="Andersson A."/>
            <person name="Bertilsson S."/>
            <person name="Dopson M."/>
        </authorList>
    </citation>
    <scope>NUCLEOTIDE SEQUENCE</scope>
    <source>
        <strain evidence="1">TM448B03676</strain>
    </source>
</reference>
<proteinExistence type="predicted"/>
<organism evidence="1">
    <name type="scientific">viral metagenome</name>
    <dbReference type="NCBI Taxonomy" id="1070528"/>
    <lineage>
        <taxon>unclassified sequences</taxon>
        <taxon>metagenomes</taxon>
        <taxon>organismal metagenomes</taxon>
    </lineage>
</organism>
<protein>
    <submittedName>
        <fullName evidence="1">Uncharacterized protein</fullName>
    </submittedName>
</protein>
<gene>
    <name evidence="1" type="ORF">TM448B03676_0009</name>
</gene>
<dbReference type="AlphaFoldDB" id="A0A6M3XY27"/>
<dbReference type="EMBL" id="MT145032">
    <property type="protein sequence ID" value="QJI02807.1"/>
    <property type="molecule type" value="Genomic_DNA"/>
</dbReference>
<name>A0A6M3XY27_9ZZZZ</name>